<dbReference type="InterPro" id="IPR049806">
    <property type="entry name" value="MasK-like_C"/>
</dbReference>
<dbReference type="Pfam" id="PF09603">
    <property type="entry name" value="Fib_succ_major"/>
    <property type="match status" value="1"/>
</dbReference>
<evidence type="ECO:0000256" key="4">
    <source>
        <dbReference type="ARBA" id="ARBA00023136"/>
    </source>
</evidence>
<comment type="subcellular location">
    <subcellularLocation>
        <location evidence="1">Membrane</location>
        <topology evidence="1">Single-pass membrane protein</topology>
    </subcellularLocation>
</comment>
<keyword evidence="7" id="KW-1185">Reference proteome</keyword>
<evidence type="ECO:0000256" key="2">
    <source>
        <dbReference type="ARBA" id="ARBA00022692"/>
    </source>
</evidence>
<dbReference type="InterPro" id="IPR006260">
    <property type="entry name" value="TonB/TolA_C"/>
</dbReference>
<dbReference type="AlphaFoldDB" id="A0A1M6TLC3"/>
<dbReference type="InterPro" id="IPR037682">
    <property type="entry name" value="TonB_C"/>
</dbReference>
<dbReference type="NCBIfam" id="NF033768">
    <property type="entry name" value="myxo_SS_tail"/>
    <property type="match status" value="1"/>
</dbReference>
<name>A0A1M6TLC3_9BACT</name>
<sequence>MKFLVILVTIATLSISCYSREAMCLSNKVETKHGFGYFYPYRIYDCDDNYGKEYILECGLGGILAKVGGYVPNASKKICDQYATAQISKKELLKLNAMERSEFDSRVDKKFYKKLKRENINPQMGEMVDSRDGKKYKTVKIGNQVWMAENLNFKYKVKGKPYGNYCNEDKCKVLGRYYTWAAAMDSAGLYSSQGEDCGDGHSRDCKATNPIRGICPENWHLPSGYEFKKLFAYLEKSKNIEELAFHLDDDAAFAFQATGDEWENATNTTGFSAIPAGYRGDLGGFHNVSSEANFWSTALSRDNDKAYYFGVHASFAGDYDTYMDNGLSVRCVKDDEPTPRDTMEVLFYKIKAMAHAKKDWNSNWYADYDLIKNAGVTQNIDKVSEALKSLEKQDKREHSIAFALAGQSSGLVPTAKPKYNTVIKLTEGDIEVSGALSTTDVFKIARQRSPVLRHIYNKSIKRHPGLEGTVTLKFTIIEDGSISDISIKSSTTGKKDFNKEVKKAVSRWTFKKVDSGSTTVTIPFTFSENSSVE</sequence>
<dbReference type="NCBIfam" id="TIGR02145">
    <property type="entry name" value="Fib_succ_major"/>
    <property type="match status" value="1"/>
</dbReference>
<reference evidence="7" key="1">
    <citation type="submission" date="2016-11" db="EMBL/GenBank/DDBJ databases">
        <authorList>
            <person name="Varghese N."/>
            <person name="Submissions S."/>
        </authorList>
    </citation>
    <scope>NUCLEOTIDE SEQUENCE [LARGE SCALE GENOMIC DNA]</scope>
    <source>
        <strain evidence="7">UWOS</strain>
    </source>
</reference>
<dbReference type="RefSeq" id="WP_083545740.1">
    <property type="nucleotide sequence ID" value="NZ_FRAW01000010.1"/>
</dbReference>
<dbReference type="Proteomes" id="UP000184275">
    <property type="component" value="Unassembled WGS sequence"/>
</dbReference>
<dbReference type="SUPFAM" id="SSF74653">
    <property type="entry name" value="TolA/TonB C-terminal domain"/>
    <property type="match status" value="1"/>
</dbReference>
<evidence type="ECO:0000313" key="7">
    <source>
        <dbReference type="Proteomes" id="UP000184275"/>
    </source>
</evidence>
<evidence type="ECO:0000256" key="3">
    <source>
        <dbReference type="ARBA" id="ARBA00022989"/>
    </source>
</evidence>
<dbReference type="PROSITE" id="PS52015">
    <property type="entry name" value="TONB_CTD"/>
    <property type="match status" value="1"/>
</dbReference>
<dbReference type="NCBIfam" id="TIGR01352">
    <property type="entry name" value="tonB_Cterm"/>
    <property type="match status" value="1"/>
</dbReference>
<accession>A0A1M6TLC3</accession>
<keyword evidence="2" id="KW-0812">Transmembrane</keyword>
<protein>
    <submittedName>
        <fullName evidence="6">TonB family C-terminal domain-containing protein</fullName>
    </submittedName>
</protein>
<dbReference type="GO" id="GO:0055085">
    <property type="term" value="P:transmembrane transport"/>
    <property type="evidence" value="ECO:0007669"/>
    <property type="project" value="InterPro"/>
</dbReference>
<dbReference type="EMBL" id="FRAW01000010">
    <property type="protein sequence ID" value="SHK57795.1"/>
    <property type="molecule type" value="Genomic_DNA"/>
</dbReference>
<dbReference type="InterPro" id="IPR011871">
    <property type="entry name" value="Fib_succ_major"/>
</dbReference>
<evidence type="ECO:0000259" key="5">
    <source>
        <dbReference type="PROSITE" id="PS52015"/>
    </source>
</evidence>
<dbReference type="Pfam" id="PF03544">
    <property type="entry name" value="TonB_C"/>
    <property type="match status" value="1"/>
</dbReference>
<dbReference type="PROSITE" id="PS51257">
    <property type="entry name" value="PROKAR_LIPOPROTEIN"/>
    <property type="match status" value="1"/>
</dbReference>
<evidence type="ECO:0000256" key="1">
    <source>
        <dbReference type="ARBA" id="ARBA00004167"/>
    </source>
</evidence>
<feature type="domain" description="TonB C-terminal" evidence="5">
    <location>
        <begin position="442"/>
        <end position="533"/>
    </location>
</feature>
<dbReference type="GO" id="GO:0016020">
    <property type="term" value="C:membrane"/>
    <property type="evidence" value="ECO:0007669"/>
    <property type="project" value="UniProtKB-SubCell"/>
</dbReference>
<organism evidence="6 7">
    <name type="scientific">Fibrobacter intestinalis</name>
    <dbReference type="NCBI Taxonomy" id="28122"/>
    <lineage>
        <taxon>Bacteria</taxon>
        <taxon>Pseudomonadati</taxon>
        <taxon>Fibrobacterota</taxon>
        <taxon>Fibrobacteria</taxon>
        <taxon>Fibrobacterales</taxon>
        <taxon>Fibrobacteraceae</taxon>
        <taxon>Fibrobacter</taxon>
    </lineage>
</organism>
<gene>
    <name evidence="6" type="ORF">SAMN05720469_11051</name>
</gene>
<dbReference type="Gene3D" id="3.30.2420.10">
    <property type="entry name" value="TonB"/>
    <property type="match status" value="1"/>
</dbReference>
<evidence type="ECO:0000313" key="6">
    <source>
        <dbReference type="EMBL" id="SHK57795.1"/>
    </source>
</evidence>
<proteinExistence type="predicted"/>
<keyword evidence="3" id="KW-1133">Transmembrane helix</keyword>
<keyword evidence="4" id="KW-0472">Membrane</keyword>